<dbReference type="InterPro" id="IPR036646">
    <property type="entry name" value="PGAM_B_sf"/>
</dbReference>
<organism evidence="15 16">
    <name type="scientific">Candidatus Roizmanbacteria bacterium RIFCSPHIGHO2_01_FULL_39_24</name>
    <dbReference type="NCBI Taxonomy" id="1802032"/>
    <lineage>
        <taxon>Bacteria</taxon>
        <taxon>Candidatus Roizmaniibacteriota</taxon>
    </lineage>
</organism>
<evidence type="ECO:0000259" key="14">
    <source>
        <dbReference type="Pfam" id="PF06415"/>
    </source>
</evidence>
<evidence type="ECO:0000313" key="15">
    <source>
        <dbReference type="EMBL" id="OGK17469.1"/>
    </source>
</evidence>
<dbReference type="PANTHER" id="PTHR31637:SF0">
    <property type="entry name" value="2,3-BISPHOSPHOGLYCERATE-INDEPENDENT PHOSPHOGLYCERATE MUTASE"/>
    <property type="match status" value="1"/>
</dbReference>
<feature type="binding site" evidence="12">
    <location>
        <position position="470"/>
    </location>
    <ligand>
        <name>Mn(2+)</name>
        <dbReference type="ChEBI" id="CHEBI:29035"/>
        <label>2</label>
    </ligand>
</feature>
<dbReference type="InterPro" id="IPR011258">
    <property type="entry name" value="BPG-indep_PGM_N"/>
</dbReference>
<dbReference type="GO" id="GO:0005829">
    <property type="term" value="C:cytosol"/>
    <property type="evidence" value="ECO:0007669"/>
    <property type="project" value="TreeGrafter"/>
</dbReference>
<dbReference type="FunFam" id="3.40.1450.10:FF:000002">
    <property type="entry name" value="2,3-bisphosphoglycerate-independent phosphoglycerate mutase"/>
    <property type="match status" value="1"/>
</dbReference>
<dbReference type="Pfam" id="PF06415">
    <property type="entry name" value="iPGM_N"/>
    <property type="match status" value="1"/>
</dbReference>
<dbReference type="PIRSF" id="PIRSF001492">
    <property type="entry name" value="IPGAM"/>
    <property type="match status" value="1"/>
</dbReference>
<dbReference type="CDD" id="cd16010">
    <property type="entry name" value="iPGM"/>
    <property type="match status" value="1"/>
</dbReference>
<comment type="catalytic activity">
    <reaction evidence="1 10">
        <text>(2R)-2-phosphoglycerate = (2R)-3-phosphoglycerate</text>
        <dbReference type="Rhea" id="RHEA:15901"/>
        <dbReference type="ChEBI" id="CHEBI:58272"/>
        <dbReference type="ChEBI" id="CHEBI:58289"/>
        <dbReference type="EC" id="5.4.2.12"/>
    </reaction>
</comment>
<protein>
    <recommendedName>
        <fullName evidence="10">2,3-bisphosphoglycerate-independent phosphoglycerate mutase</fullName>
        <shortName evidence="10">BPG-independent PGAM</shortName>
        <shortName evidence="10">Phosphoglyceromutase</shortName>
        <shortName evidence="10">iPGM</shortName>
        <ecNumber evidence="10">5.4.2.12</ecNumber>
    </recommendedName>
</protein>
<gene>
    <name evidence="10" type="primary">gpmI</name>
    <name evidence="15" type="ORF">A2799_03760</name>
</gene>
<name>A0A1F7GEZ6_9BACT</name>
<dbReference type="GO" id="GO:0004619">
    <property type="term" value="F:phosphoglycerate mutase activity"/>
    <property type="evidence" value="ECO:0007669"/>
    <property type="project" value="UniProtKB-UniRule"/>
</dbReference>
<feature type="binding site" evidence="10 11">
    <location>
        <position position="183"/>
    </location>
    <ligand>
        <name>substrate</name>
    </ligand>
</feature>
<dbReference type="Gene3D" id="3.40.1450.10">
    <property type="entry name" value="BPG-independent phosphoglycerate mutase, domain B"/>
    <property type="match status" value="1"/>
</dbReference>
<evidence type="ECO:0000256" key="2">
    <source>
        <dbReference type="ARBA" id="ARBA00001936"/>
    </source>
</evidence>
<dbReference type="InterPro" id="IPR005995">
    <property type="entry name" value="Pgm_bpd_ind"/>
</dbReference>
<dbReference type="EMBL" id="MFZH01000045">
    <property type="protein sequence ID" value="OGK17469.1"/>
    <property type="molecule type" value="Genomic_DNA"/>
</dbReference>
<keyword evidence="8 12" id="KW-0464">Manganese</keyword>
<evidence type="ECO:0000259" key="13">
    <source>
        <dbReference type="Pfam" id="PF01676"/>
    </source>
</evidence>
<dbReference type="GO" id="GO:0030145">
    <property type="term" value="F:manganese ion binding"/>
    <property type="evidence" value="ECO:0007669"/>
    <property type="project" value="InterPro"/>
</dbReference>
<dbReference type="Proteomes" id="UP000176850">
    <property type="component" value="Unassembled WGS sequence"/>
</dbReference>
<dbReference type="InterPro" id="IPR017850">
    <property type="entry name" value="Alkaline_phosphatase_core_sf"/>
</dbReference>
<dbReference type="GO" id="GO:0006096">
    <property type="term" value="P:glycolytic process"/>
    <property type="evidence" value="ECO:0007669"/>
    <property type="project" value="UniProtKB-UniRule"/>
</dbReference>
<sequence>MSSVLLIVLDGFGVAGPGPGNPISLSKIPSINGFLRMYPTTQLKASGESVGLPANEVGNTEVGHLNMGAGKVIYQSLPRINLSIGDGSFYKNEVLLEGIDHAKKQGGNLHLLGLIGAGTVHASTEHLFTLLSLCKQQNIKNIFIHAITDGRDSPPQSASEFLKTVDAKCNEFGVGKIASVMGRYYAMDRDKRWERVEKAYKCLTEGVGNKAATWEEVIKKSYDTKVTDEFILPTNIVQNNDPITLIKSGDTVIFYNYRIDRPRELTRAFTLDDFARDANMVSYDPYATKYFKKHLNENEIVMQPPFDRGEKVKDLLFITMTEYEKDLPVKIAFPPHVVPMPLGRVLSEHQMSQLRVTESEKERFVTFYFNGLRENAFPMEDHLIIPSPKVPTYNQKPEMSAPEMTDTLIKKVLENKYKFILCNFANTDMVGHTGDIKACIKAVETVDICLAKVIESALKMEYTVLITADHGNVEEKLDAKGGISTEHTDNPVPFIAISNKLKGKPIRLQTGILADIAPTILKLMGISIPQDMTGKNLLEDIDF</sequence>
<evidence type="ECO:0000256" key="3">
    <source>
        <dbReference type="ARBA" id="ARBA00002315"/>
    </source>
</evidence>
<comment type="function">
    <text evidence="3 10">Catalyzes the interconversion of 2-phosphoglycerate and 3-phosphoglycerate.</text>
</comment>
<keyword evidence="6 12" id="KW-0479">Metal-binding</keyword>
<dbReference type="UniPathway" id="UPA00109">
    <property type="reaction ID" value="UER00186"/>
</dbReference>
<dbReference type="AlphaFoldDB" id="A0A1F7GEZ6"/>
<evidence type="ECO:0000256" key="8">
    <source>
        <dbReference type="ARBA" id="ARBA00023211"/>
    </source>
</evidence>
<feature type="binding site" evidence="12">
    <location>
        <position position="10"/>
    </location>
    <ligand>
        <name>Mn(2+)</name>
        <dbReference type="ChEBI" id="CHEBI:29035"/>
        <label>2</label>
    </ligand>
</feature>
<dbReference type="InterPro" id="IPR006124">
    <property type="entry name" value="Metalloenzyme"/>
</dbReference>
<comment type="similarity">
    <text evidence="5 10">Belongs to the BPG-independent phosphoglycerate mutase family.</text>
</comment>
<feature type="domain" description="Metalloenzyme" evidence="13">
    <location>
        <begin position="3"/>
        <end position="527"/>
    </location>
</feature>
<evidence type="ECO:0000313" key="16">
    <source>
        <dbReference type="Proteomes" id="UP000176850"/>
    </source>
</evidence>
<evidence type="ECO:0000256" key="1">
    <source>
        <dbReference type="ARBA" id="ARBA00000370"/>
    </source>
</evidence>
<feature type="binding site" evidence="12">
    <location>
        <position position="428"/>
    </location>
    <ligand>
        <name>Mn(2+)</name>
        <dbReference type="ChEBI" id="CHEBI:29035"/>
        <label>1</label>
    </ligand>
</feature>
<dbReference type="SUPFAM" id="SSF64158">
    <property type="entry name" value="2,3-Bisphosphoglycerate-independent phosphoglycerate mutase, substrate-binding domain"/>
    <property type="match status" value="1"/>
</dbReference>
<dbReference type="PANTHER" id="PTHR31637">
    <property type="entry name" value="2,3-BISPHOSPHOGLYCERATE-INDEPENDENT PHOSPHOGLYCERATE MUTASE"/>
    <property type="match status" value="1"/>
</dbReference>
<evidence type="ECO:0000256" key="9">
    <source>
        <dbReference type="ARBA" id="ARBA00023235"/>
    </source>
</evidence>
<comment type="caution">
    <text evidence="15">The sequence shown here is derived from an EMBL/GenBank/DDBJ whole genome shotgun (WGS) entry which is preliminary data.</text>
</comment>
<evidence type="ECO:0000256" key="12">
    <source>
        <dbReference type="PIRSR" id="PIRSR001492-3"/>
    </source>
</evidence>
<dbReference type="HAMAP" id="MF_01038">
    <property type="entry name" value="GpmI"/>
    <property type="match status" value="1"/>
</dbReference>
<comment type="pathway">
    <text evidence="4 10">Carbohydrate degradation; glycolysis; pyruvate from D-glyceraldehyde 3-phosphate: step 3/5.</text>
</comment>
<comment type="cofactor">
    <cofactor evidence="2">
        <name>Mn(2+)</name>
        <dbReference type="ChEBI" id="CHEBI:29035"/>
    </cofactor>
</comment>
<dbReference type="GO" id="GO:0006007">
    <property type="term" value="P:glucose catabolic process"/>
    <property type="evidence" value="ECO:0007669"/>
    <property type="project" value="InterPro"/>
</dbReference>
<feature type="binding site" evidence="10 11">
    <location>
        <begin position="258"/>
        <end position="261"/>
    </location>
    <ligand>
        <name>substrate</name>
    </ligand>
</feature>
<evidence type="ECO:0000256" key="10">
    <source>
        <dbReference type="HAMAP-Rule" id="MF_01038"/>
    </source>
</evidence>
<feature type="binding site" evidence="12">
    <location>
        <position position="487"/>
    </location>
    <ligand>
        <name>Mn(2+)</name>
        <dbReference type="ChEBI" id="CHEBI:29035"/>
        <label>1</label>
    </ligand>
</feature>
<keyword evidence="7 10" id="KW-0324">Glycolysis</keyword>
<comment type="caution">
    <text evidence="10">Lacks conserved residue(s) required for the propagation of feature annotation.</text>
</comment>
<evidence type="ECO:0000256" key="7">
    <source>
        <dbReference type="ARBA" id="ARBA00023152"/>
    </source>
</evidence>
<dbReference type="Gene3D" id="3.40.720.10">
    <property type="entry name" value="Alkaline Phosphatase, subunit A"/>
    <property type="match status" value="1"/>
</dbReference>
<proteinExistence type="inferred from homology"/>
<feature type="binding site" evidence="12">
    <location>
        <position position="469"/>
    </location>
    <ligand>
        <name>Mn(2+)</name>
        <dbReference type="ChEBI" id="CHEBI:29035"/>
        <label>2</label>
    </ligand>
</feature>
<feature type="binding site" evidence="10 11">
    <location>
        <position position="121"/>
    </location>
    <ligand>
        <name>substrate</name>
    </ligand>
</feature>
<dbReference type="EC" id="5.4.2.12" evidence="10"/>
<evidence type="ECO:0000256" key="4">
    <source>
        <dbReference type="ARBA" id="ARBA00004798"/>
    </source>
</evidence>
<feature type="binding site" evidence="10 11">
    <location>
        <position position="361"/>
    </location>
    <ligand>
        <name>substrate</name>
    </ligand>
</feature>
<dbReference type="SUPFAM" id="SSF53649">
    <property type="entry name" value="Alkaline phosphatase-like"/>
    <property type="match status" value="1"/>
</dbReference>
<evidence type="ECO:0000256" key="11">
    <source>
        <dbReference type="PIRSR" id="PIRSR001492-2"/>
    </source>
</evidence>
<evidence type="ECO:0000256" key="6">
    <source>
        <dbReference type="ARBA" id="ARBA00022723"/>
    </source>
</evidence>
<feature type="domain" description="BPG-independent PGAM N-terminal" evidence="14">
    <location>
        <begin position="80"/>
        <end position="324"/>
    </location>
</feature>
<feature type="binding site" evidence="12">
    <location>
        <position position="432"/>
    </location>
    <ligand>
        <name>Mn(2+)</name>
        <dbReference type="ChEBI" id="CHEBI:29035"/>
        <label>1</label>
    </ligand>
</feature>
<reference evidence="15 16" key="1">
    <citation type="journal article" date="2016" name="Nat. Commun.">
        <title>Thousands of microbial genomes shed light on interconnected biogeochemical processes in an aquifer system.</title>
        <authorList>
            <person name="Anantharaman K."/>
            <person name="Brown C.T."/>
            <person name="Hug L.A."/>
            <person name="Sharon I."/>
            <person name="Castelle C.J."/>
            <person name="Probst A.J."/>
            <person name="Thomas B.C."/>
            <person name="Singh A."/>
            <person name="Wilkins M.J."/>
            <person name="Karaoz U."/>
            <person name="Brodie E.L."/>
            <person name="Williams K.H."/>
            <person name="Hubbard S.S."/>
            <person name="Banfield J.F."/>
        </authorList>
    </citation>
    <scope>NUCLEOTIDE SEQUENCE [LARGE SCALE GENOMIC DNA]</scope>
</reference>
<accession>A0A1F7GEZ6</accession>
<evidence type="ECO:0000256" key="5">
    <source>
        <dbReference type="ARBA" id="ARBA00008819"/>
    </source>
</evidence>
<keyword evidence="9 10" id="KW-0413">Isomerase</keyword>
<feature type="binding site" evidence="10 11">
    <location>
        <begin position="151"/>
        <end position="152"/>
    </location>
    <ligand>
        <name>substrate</name>
    </ligand>
</feature>
<feature type="binding site" evidence="10 11">
    <location>
        <position position="189"/>
    </location>
    <ligand>
        <name>substrate</name>
    </ligand>
</feature>
<dbReference type="Pfam" id="PF01676">
    <property type="entry name" value="Metalloenzyme"/>
    <property type="match status" value="1"/>
</dbReference>
<comment type="subunit">
    <text evidence="10">Monomer.</text>
</comment>